<dbReference type="OrthoDB" id="2704409at2"/>
<organism evidence="2 3">
    <name type="scientific">Caldibacillus debilis</name>
    <dbReference type="NCBI Taxonomy" id="301148"/>
    <lineage>
        <taxon>Bacteria</taxon>
        <taxon>Bacillati</taxon>
        <taxon>Bacillota</taxon>
        <taxon>Bacilli</taxon>
        <taxon>Bacillales</taxon>
        <taxon>Bacillaceae</taxon>
        <taxon>Caldibacillus</taxon>
    </lineage>
</organism>
<feature type="coiled-coil region" evidence="1">
    <location>
        <begin position="10"/>
        <end position="37"/>
    </location>
</feature>
<dbReference type="AlphaFoldDB" id="A0A3E0K780"/>
<evidence type="ECO:0000313" key="3">
    <source>
        <dbReference type="Proteomes" id="UP000257014"/>
    </source>
</evidence>
<dbReference type="Proteomes" id="UP000257014">
    <property type="component" value="Unassembled WGS sequence"/>
</dbReference>
<dbReference type="EMBL" id="QEWE01000013">
    <property type="protein sequence ID" value="REJ29800.1"/>
    <property type="molecule type" value="Genomic_DNA"/>
</dbReference>
<evidence type="ECO:0000256" key="1">
    <source>
        <dbReference type="SAM" id="Coils"/>
    </source>
</evidence>
<comment type="caution">
    <text evidence="2">The sequence shown here is derived from an EMBL/GenBank/DDBJ whole genome shotgun (WGS) entry which is preliminary data.</text>
</comment>
<sequence length="124" mass="14888">MITEEMVARFFQLVKKEKEIEKELNQLKRQFNDYFDAKVGNSEKGEKEIGPYRLQRQIRVRESYKEEEVVRKLEELNLRDCIQYIKKPDYRKLEAAIALGLLSEGELDEYKERKFTPVITVKIK</sequence>
<proteinExistence type="predicted"/>
<gene>
    <name evidence="2" type="ORF">C6P37_04500</name>
</gene>
<name>A0A3E0K780_9BACI</name>
<reference evidence="2 3" key="1">
    <citation type="submission" date="2018-03" db="EMBL/GenBank/DDBJ databases">
        <authorList>
            <person name="Keele B.F."/>
        </authorList>
    </citation>
    <scope>NUCLEOTIDE SEQUENCE [LARGE SCALE GENOMIC DNA]</scope>
    <source>
        <strain evidence="2">ZCTH4_d</strain>
    </source>
</reference>
<evidence type="ECO:0000313" key="2">
    <source>
        <dbReference type="EMBL" id="REJ29800.1"/>
    </source>
</evidence>
<protein>
    <submittedName>
        <fullName evidence="2">Uncharacterized protein</fullName>
    </submittedName>
</protein>
<accession>A0A3E0K780</accession>
<keyword evidence="1" id="KW-0175">Coiled coil</keyword>